<evidence type="ECO:0000313" key="3">
    <source>
        <dbReference type="Proteomes" id="UP000011835"/>
    </source>
</evidence>
<evidence type="ECO:0000256" key="1">
    <source>
        <dbReference type="SAM" id="Phobius"/>
    </source>
</evidence>
<dbReference type="PATRIC" id="fig|1254439.12.peg.1015"/>
<organism evidence="2 3">
    <name type="scientific">Bifidobacterium thermophilum RBL67</name>
    <dbReference type="NCBI Taxonomy" id="1254439"/>
    <lineage>
        <taxon>Bacteria</taxon>
        <taxon>Bacillati</taxon>
        <taxon>Actinomycetota</taxon>
        <taxon>Actinomycetes</taxon>
        <taxon>Bifidobacteriales</taxon>
        <taxon>Bifidobacteriaceae</taxon>
        <taxon>Bifidobacterium</taxon>
    </lineage>
</organism>
<keyword evidence="1" id="KW-0472">Membrane</keyword>
<gene>
    <name evidence="2" type="ORF">D805_1022</name>
</gene>
<keyword evidence="3" id="KW-1185">Reference proteome</keyword>
<keyword evidence="1" id="KW-1133">Transmembrane helix</keyword>
<dbReference type="KEGG" id="btp:D805_1022"/>
<keyword evidence="1" id="KW-0812">Transmembrane</keyword>
<feature type="transmembrane region" description="Helical" evidence="1">
    <location>
        <begin position="12"/>
        <end position="32"/>
    </location>
</feature>
<reference evidence="2 3" key="1">
    <citation type="journal article" date="2013" name="Genome Announc.">
        <title>Complete Genome Sequence of the Probiotic Bifidobacterium thermophilum Strain RBL67.</title>
        <authorList>
            <person name="Jans C."/>
            <person name="Lacroix C."/>
            <person name="Follador R."/>
            <person name="Stevens M.J."/>
        </authorList>
    </citation>
    <scope>NUCLEOTIDE SEQUENCE [LARGE SCALE GENOMIC DNA]</scope>
    <source>
        <strain evidence="2 3">RBL67</strain>
    </source>
</reference>
<evidence type="ECO:0000313" key="2">
    <source>
        <dbReference type="EMBL" id="AGH41289.1"/>
    </source>
</evidence>
<name>M4RGH7_9BIFI</name>
<dbReference type="HOGENOM" id="CLU_3340760_0_0_11"/>
<proteinExistence type="predicted"/>
<accession>M4RGH7</accession>
<dbReference type="Proteomes" id="UP000011835">
    <property type="component" value="Chromosome"/>
</dbReference>
<dbReference type="EMBL" id="CP004346">
    <property type="protein sequence ID" value="AGH41289.1"/>
    <property type="molecule type" value="Genomic_DNA"/>
</dbReference>
<sequence>MPMWRIGARRGRAITPGLSLLLLYCCITLLKYSSTAA</sequence>
<dbReference type="AlphaFoldDB" id="M4RGH7"/>
<protein>
    <submittedName>
        <fullName evidence="2">Uncharacterized protein</fullName>
    </submittedName>
</protein>